<dbReference type="RefSeq" id="WP_251840708.1">
    <property type="nucleotide sequence ID" value="NZ_JACSPO010000013.1"/>
</dbReference>
<proteinExistence type="predicted"/>
<keyword evidence="4" id="KW-1185">Reference proteome</keyword>
<accession>A0ABR8Z5T4</accession>
<evidence type="ECO:0000313" key="4">
    <source>
        <dbReference type="Proteomes" id="UP000661894"/>
    </source>
</evidence>
<dbReference type="EMBL" id="JACSPO010000013">
    <property type="protein sequence ID" value="MBD8063609.1"/>
    <property type="molecule type" value="Genomic_DNA"/>
</dbReference>
<evidence type="ECO:0000256" key="1">
    <source>
        <dbReference type="SAM" id="Coils"/>
    </source>
</evidence>
<feature type="coiled-coil region" evidence="1">
    <location>
        <begin position="34"/>
        <end position="61"/>
    </location>
</feature>
<keyword evidence="1" id="KW-0175">Coiled coil</keyword>
<comment type="caution">
    <text evidence="3">The sequence shown here is derived from an EMBL/GenBank/DDBJ whole genome shotgun (WGS) entry which is preliminary data.</text>
</comment>
<dbReference type="Proteomes" id="UP000661894">
    <property type="component" value="Unassembled WGS sequence"/>
</dbReference>
<dbReference type="InterPro" id="IPR021522">
    <property type="entry name" value="MctB"/>
</dbReference>
<feature type="compositionally biased region" description="Acidic residues" evidence="2">
    <location>
        <begin position="332"/>
        <end position="346"/>
    </location>
</feature>
<feature type="region of interest" description="Disordered" evidence="2">
    <location>
        <begin position="318"/>
        <end position="346"/>
    </location>
</feature>
<name>A0ABR8Z5T4_9MICO</name>
<evidence type="ECO:0000313" key="3">
    <source>
        <dbReference type="EMBL" id="MBD8063609.1"/>
    </source>
</evidence>
<protein>
    <submittedName>
        <fullName evidence="3">Copper transporter</fullName>
    </submittedName>
</protein>
<sequence>MIDFRYHLVSLIAVFLALALGILLGAGPLNQPLGDQLTGQVEELREDRDRLRTELEVSEVERENRDQFLDEVAPATLGSRLEGRSVAVVVLPAANEDDVADVRLRLEQAGATVTGQVQVTEAWTDPATATFRSSFAGQILGYLDPAPADGADAGVILGTALGQALTRGDVDGTPTTDAETLLELLVSADDPLVEVTEEPEQAANATVVVAPRSEATGPDESPEPADVETREQRLAEEVALARGIAATGEGTVVAGSAATELDLVSALRADSDAAQAVTTTDSVSELTGRLSVPMALAVDISGEVGHYGVGAEATAPVPPAVYLPPPAVPAPEQDEAADETADEDAA</sequence>
<gene>
    <name evidence="3" type="ORF">H9624_14905</name>
</gene>
<evidence type="ECO:0000256" key="2">
    <source>
        <dbReference type="SAM" id="MobiDB-lite"/>
    </source>
</evidence>
<dbReference type="Pfam" id="PF11382">
    <property type="entry name" value="MctB"/>
    <property type="match status" value="1"/>
</dbReference>
<organism evidence="3 4">
    <name type="scientific">Oceanitalea stevensii</name>
    <dbReference type="NCBI Taxonomy" id="2763072"/>
    <lineage>
        <taxon>Bacteria</taxon>
        <taxon>Bacillati</taxon>
        <taxon>Actinomycetota</taxon>
        <taxon>Actinomycetes</taxon>
        <taxon>Micrococcales</taxon>
        <taxon>Bogoriellaceae</taxon>
        <taxon>Georgenia</taxon>
    </lineage>
</organism>
<feature type="compositionally biased region" description="Pro residues" evidence="2">
    <location>
        <begin position="318"/>
        <end position="329"/>
    </location>
</feature>
<reference evidence="3 4" key="1">
    <citation type="submission" date="2020-08" db="EMBL/GenBank/DDBJ databases">
        <title>A Genomic Blueprint of the Chicken Gut Microbiome.</title>
        <authorList>
            <person name="Gilroy R."/>
            <person name="Ravi A."/>
            <person name="Getino M."/>
            <person name="Pursley I."/>
            <person name="Horton D.L."/>
            <person name="Alikhan N.-F."/>
            <person name="Baker D."/>
            <person name="Gharbi K."/>
            <person name="Hall N."/>
            <person name="Watson M."/>
            <person name="Adriaenssens E.M."/>
            <person name="Foster-Nyarko E."/>
            <person name="Jarju S."/>
            <person name="Secka A."/>
            <person name="Antonio M."/>
            <person name="Oren A."/>
            <person name="Chaudhuri R."/>
            <person name="La Ragione R.M."/>
            <person name="Hildebrand F."/>
            <person name="Pallen M.J."/>
        </authorList>
    </citation>
    <scope>NUCLEOTIDE SEQUENCE [LARGE SCALE GENOMIC DNA]</scope>
    <source>
        <strain evidence="3 4">Sa1BUA1</strain>
    </source>
</reference>